<dbReference type="PANTHER" id="PTHR13282">
    <property type="entry name" value="PROTEIN FAM32A"/>
    <property type="match status" value="1"/>
</dbReference>
<dbReference type="Proteomes" id="UP000504603">
    <property type="component" value="Unplaced"/>
</dbReference>
<sequence length="160" mass="17947">MFADFDEFPEPSLEPVLKIVIGTMSEYENVVVGKLRLKGKALGVKGGGIGKKKKPKKQFGNFSQPVREDDSSAGRNRTSLVDCSKESMNNTDTNGSKGQYATYDDSLTPAERRYLQQWEKIDLRRMAEMASKSHRGRIHEFNQYLGNLSEHHDIPKVGPG</sequence>
<dbReference type="PANTHER" id="PTHR13282:SF16">
    <property type="entry name" value="PROTEIN FAM32A"/>
    <property type="match status" value="1"/>
</dbReference>
<reference evidence="3" key="1">
    <citation type="submission" date="2025-08" db="UniProtKB">
        <authorList>
            <consortium name="RefSeq"/>
        </authorList>
    </citation>
    <scope>IDENTIFICATION</scope>
    <source>
        <strain evidence="3">OHB3-1</strain>
    </source>
</reference>
<name>A0A6J1DIW7_MOMCH</name>
<proteinExistence type="predicted"/>
<dbReference type="OrthoDB" id="205403at2759"/>
<feature type="compositionally biased region" description="Polar residues" evidence="1">
    <location>
        <begin position="73"/>
        <end position="99"/>
    </location>
</feature>
<evidence type="ECO:0000313" key="3">
    <source>
        <dbReference type="RefSeq" id="XP_022152816.1"/>
    </source>
</evidence>
<organism evidence="2 3">
    <name type="scientific">Momordica charantia</name>
    <name type="common">Bitter gourd</name>
    <name type="synonym">Balsam pear</name>
    <dbReference type="NCBI Taxonomy" id="3673"/>
    <lineage>
        <taxon>Eukaryota</taxon>
        <taxon>Viridiplantae</taxon>
        <taxon>Streptophyta</taxon>
        <taxon>Embryophyta</taxon>
        <taxon>Tracheophyta</taxon>
        <taxon>Spermatophyta</taxon>
        <taxon>Magnoliopsida</taxon>
        <taxon>eudicotyledons</taxon>
        <taxon>Gunneridae</taxon>
        <taxon>Pentapetalae</taxon>
        <taxon>rosids</taxon>
        <taxon>fabids</taxon>
        <taxon>Cucurbitales</taxon>
        <taxon>Cucurbitaceae</taxon>
        <taxon>Momordiceae</taxon>
        <taxon>Momordica</taxon>
    </lineage>
</organism>
<keyword evidence="2" id="KW-1185">Reference proteome</keyword>
<dbReference type="RefSeq" id="XP_022152816.1">
    <property type="nucleotide sequence ID" value="XM_022297124.1"/>
</dbReference>
<dbReference type="InterPro" id="IPR013865">
    <property type="entry name" value="FAM32A"/>
</dbReference>
<dbReference type="KEGG" id="mcha:111020414"/>
<accession>A0A6J1DIW7</accession>
<protein>
    <submittedName>
        <fullName evidence="3">Protein FAM32A-like</fullName>
    </submittedName>
</protein>
<dbReference type="GeneID" id="111020414"/>
<feature type="region of interest" description="Disordered" evidence="1">
    <location>
        <begin position="46"/>
        <end position="104"/>
    </location>
</feature>
<dbReference type="Pfam" id="PF08555">
    <property type="entry name" value="FAM32A"/>
    <property type="match status" value="1"/>
</dbReference>
<evidence type="ECO:0000256" key="1">
    <source>
        <dbReference type="SAM" id="MobiDB-lite"/>
    </source>
</evidence>
<dbReference type="GO" id="GO:0005730">
    <property type="term" value="C:nucleolus"/>
    <property type="evidence" value="ECO:0007669"/>
    <property type="project" value="TreeGrafter"/>
</dbReference>
<dbReference type="AlphaFoldDB" id="A0A6J1DIW7"/>
<gene>
    <name evidence="3" type="primary">LOC111020414</name>
</gene>
<evidence type="ECO:0000313" key="2">
    <source>
        <dbReference type="Proteomes" id="UP000504603"/>
    </source>
</evidence>